<dbReference type="RefSeq" id="WP_193440238.1">
    <property type="nucleotide sequence ID" value="NZ_CP063145.1"/>
</dbReference>
<dbReference type="KEGG" id="civ:IMZ16_01645"/>
<keyword evidence="2" id="KW-0808">Transferase</keyword>
<dbReference type="SUPFAM" id="SSF55729">
    <property type="entry name" value="Acyl-CoA N-acyltransferases (Nat)"/>
    <property type="match status" value="1"/>
</dbReference>
<organism evidence="2 3">
    <name type="scientific">Cruoricaptor ignavus</name>
    <dbReference type="NCBI Taxonomy" id="1118202"/>
    <lineage>
        <taxon>Bacteria</taxon>
        <taxon>Pseudomonadati</taxon>
        <taxon>Bacteroidota</taxon>
        <taxon>Flavobacteriia</taxon>
        <taxon>Flavobacteriales</taxon>
        <taxon>Weeksellaceae</taxon>
        <taxon>Cruoricaptor</taxon>
    </lineage>
</organism>
<sequence>MMTELKHYNYTHFPFLNYSLDDFQIQFTATVPTAIRRIETRKINGDFSAHAVTVMNNQVPCGFFILDFGSDKYELTTEKNSVLLRSFSINPKFQGNGIGKNTINLLSDFIRKYFPETKLVVLAVNERNVAAISLYEKTGFKFDEKTREGASGMQRIMFKNV</sequence>
<evidence type="ECO:0000313" key="3">
    <source>
        <dbReference type="Proteomes" id="UP000593605"/>
    </source>
</evidence>
<evidence type="ECO:0000259" key="1">
    <source>
        <dbReference type="PROSITE" id="PS51186"/>
    </source>
</evidence>
<dbReference type="InterPro" id="IPR016181">
    <property type="entry name" value="Acyl_CoA_acyltransferase"/>
</dbReference>
<accession>A0A7M1T2X6</accession>
<feature type="domain" description="N-acetyltransferase" evidence="1">
    <location>
        <begin position="3"/>
        <end position="161"/>
    </location>
</feature>
<reference evidence="2 3" key="1">
    <citation type="submission" date="2020-10" db="EMBL/GenBank/DDBJ databases">
        <title>Complete genome of Cruoricapor ignavus strain M1214 isolated from the blood culture of a febrile patient.</title>
        <authorList>
            <person name="Guglielmino C.J.D."/>
        </authorList>
    </citation>
    <scope>NUCLEOTIDE SEQUENCE [LARGE SCALE GENOMIC DNA]</scope>
    <source>
        <strain evidence="2 3">M1214</strain>
    </source>
</reference>
<gene>
    <name evidence="2" type="ORF">IMZ16_01645</name>
</gene>
<dbReference type="Proteomes" id="UP000593605">
    <property type="component" value="Chromosome"/>
</dbReference>
<dbReference type="AlphaFoldDB" id="A0A7M1T2X6"/>
<protein>
    <submittedName>
        <fullName evidence="2">GNAT family N-acetyltransferase</fullName>
    </submittedName>
</protein>
<dbReference type="EMBL" id="CP063145">
    <property type="protein sequence ID" value="QOR74175.1"/>
    <property type="molecule type" value="Genomic_DNA"/>
</dbReference>
<dbReference type="InterPro" id="IPR000182">
    <property type="entry name" value="GNAT_dom"/>
</dbReference>
<proteinExistence type="predicted"/>
<dbReference type="GO" id="GO:0016747">
    <property type="term" value="F:acyltransferase activity, transferring groups other than amino-acyl groups"/>
    <property type="evidence" value="ECO:0007669"/>
    <property type="project" value="InterPro"/>
</dbReference>
<dbReference type="PANTHER" id="PTHR43328:SF1">
    <property type="entry name" value="N-ACETYLTRANSFERASE DOMAIN-CONTAINING PROTEIN"/>
    <property type="match status" value="1"/>
</dbReference>
<name>A0A7M1T2X6_9FLAO</name>
<dbReference type="PANTHER" id="PTHR43328">
    <property type="entry name" value="ACETYLTRANSFERASE-RELATED"/>
    <property type="match status" value="1"/>
</dbReference>
<dbReference type="PROSITE" id="PS51186">
    <property type="entry name" value="GNAT"/>
    <property type="match status" value="1"/>
</dbReference>
<dbReference type="Pfam" id="PF00583">
    <property type="entry name" value="Acetyltransf_1"/>
    <property type="match status" value="1"/>
</dbReference>
<dbReference type="Gene3D" id="3.40.630.30">
    <property type="match status" value="1"/>
</dbReference>
<evidence type="ECO:0000313" key="2">
    <source>
        <dbReference type="EMBL" id="QOR74175.1"/>
    </source>
</evidence>